<evidence type="ECO:0000256" key="6">
    <source>
        <dbReference type="ARBA" id="ARBA00023136"/>
    </source>
</evidence>
<keyword evidence="6 7" id="KW-0472">Membrane</keyword>
<keyword evidence="11" id="KW-1185">Reference proteome</keyword>
<evidence type="ECO:0000256" key="5">
    <source>
        <dbReference type="ARBA" id="ARBA00022989"/>
    </source>
</evidence>
<dbReference type="AlphaFoldDB" id="A0A6S7ATG5"/>
<dbReference type="CDD" id="cd06261">
    <property type="entry name" value="TM_PBP2"/>
    <property type="match status" value="1"/>
</dbReference>
<evidence type="ECO:0000256" key="8">
    <source>
        <dbReference type="SAM" id="MobiDB-lite"/>
    </source>
</evidence>
<proteinExistence type="inferred from homology"/>
<name>A0A6S7ATG5_9BURK</name>
<dbReference type="SUPFAM" id="SSF161098">
    <property type="entry name" value="MetI-like"/>
    <property type="match status" value="1"/>
</dbReference>
<keyword evidence="3" id="KW-1003">Cell membrane</keyword>
<reference evidence="10 11" key="1">
    <citation type="submission" date="2020-04" db="EMBL/GenBank/DDBJ databases">
        <authorList>
            <person name="De Canck E."/>
        </authorList>
    </citation>
    <scope>NUCLEOTIDE SEQUENCE [LARGE SCALE GENOMIC DNA]</scope>
    <source>
        <strain evidence="10 11">LMG 3441</strain>
    </source>
</reference>
<protein>
    <submittedName>
        <fullName evidence="10">Glutathione transport system permease protein GsiD</fullName>
    </submittedName>
</protein>
<keyword evidence="4 7" id="KW-0812">Transmembrane</keyword>
<dbReference type="EMBL" id="CADIJQ010000019">
    <property type="protein sequence ID" value="CAB3744140.1"/>
    <property type="molecule type" value="Genomic_DNA"/>
</dbReference>
<feature type="region of interest" description="Disordered" evidence="8">
    <location>
        <begin position="1"/>
        <end position="26"/>
    </location>
</feature>
<sequence>MLTNPFTKPAAKPASKPGTKPFKGGAQSRLSRFLQSDLWWSLRHDYVAMGASIVLLVVVLLAVFAPWIATQNPYDLAQLDLLNAELPPFWVDGADPQFLLGTDTQGRDVWSAILYGSRMSLVIGLATVVLSLAIGLMVGLAAGYFGGWVDNALMRLGDTLLSIPTILVAILVTAVFRQLLPPGLRETLSAVILILAISMTNWVQYARTVRASALVERGKEYVQAARLIRVSPMRIMLTHILPNTLTPVMVTATLNLGLAILIEATLSFLGVGMPPTEPSLGTLIRLGNQFLFSGQWWVVVFPALYLSLIVLVVNLLGDWLRDALNPRLR</sequence>
<dbReference type="PROSITE" id="PS50928">
    <property type="entry name" value="ABC_TM1"/>
    <property type="match status" value="1"/>
</dbReference>
<accession>A0A6S7ATG5</accession>
<dbReference type="InterPro" id="IPR050366">
    <property type="entry name" value="BP-dependent_transpt_permease"/>
</dbReference>
<evidence type="ECO:0000256" key="4">
    <source>
        <dbReference type="ARBA" id="ARBA00022692"/>
    </source>
</evidence>
<organism evidence="10 11">
    <name type="scientific">Achromobacter kerstersii</name>
    <dbReference type="NCBI Taxonomy" id="1353890"/>
    <lineage>
        <taxon>Bacteria</taxon>
        <taxon>Pseudomonadati</taxon>
        <taxon>Pseudomonadota</taxon>
        <taxon>Betaproteobacteria</taxon>
        <taxon>Burkholderiales</taxon>
        <taxon>Alcaligenaceae</taxon>
        <taxon>Achromobacter</taxon>
    </lineage>
</organism>
<feature type="transmembrane region" description="Helical" evidence="7">
    <location>
        <begin position="296"/>
        <end position="320"/>
    </location>
</feature>
<feature type="transmembrane region" description="Helical" evidence="7">
    <location>
        <begin position="159"/>
        <end position="176"/>
    </location>
</feature>
<keyword evidence="2 7" id="KW-0813">Transport</keyword>
<dbReference type="Pfam" id="PF00528">
    <property type="entry name" value="BPD_transp_1"/>
    <property type="match status" value="1"/>
</dbReference>
<feature type="transmembrane region" description="Helical" evidence="7">
    <location>
        <begin position="121"/>
        <end position="147"/>
    </location>
</feature>
<dbReference type="RefSeq" id="WP_175172009.1">
    <property type="nucleotide sequence ID" value="NZ_CADIJQ010000019.1"/>
</dbReference>
<keyword evidence="5 7" id="KW-1133">Transmembrane helix</keyword>
<comment type="similarity">
    <text evidence="7">Belongs to the binding-protein-dependent transport system permease family.</text>
</comment>
<evidence type="ECO:0000313" key="10">
    <source>
        <dbReference type="EMBL" id="CAB3744140.1"/>
    </source>
</evidence>
<evidence type="ECO:0000256" key="2">
    <source>
        <dbReference type="ARBA" id="ARBA00022448"/>
    </source>
</evidence>
<dbReference type="InterPro" id="IPR035906">
    <property type="entry name" value="MetI-like_sf"/>
</dbReference>
<evidence type="ECO:0000256" key="7">
    <source>
        <dbReference type="RuleBase" id="RU363032"/>
    </source>
</evidence>
<gene>
    <name evidence="10" type="primary">gsiD_11</name>
    <name evidence="10" type="ORF">LMG3441_06098</name>
</gene>
<evidence type="ECO:0000256" key="3">
    <source>
        <dbReference type="ARBA" id="ARBA00022475"/>
    </source>
</evidence>
<dbReference type="PANTHER" id="PTHR43386">
    <property type="entry name" value="OLIGOPEPTIDE TRANSPORT SYSTEM PERMEASE PROTEIN APPC"/>
    <property type="match status" value="1"/>
</dbReference>
<dbReference type="GO" id="GO:0005886">
    <property type="term" value="C:plasma membrane"/>
    <property type="evidence" value="ECO:0007669"/>
    <property type="project" value="UniProtKB-SubCell"/>
</dbReference>
<dbReference type="InterPro" id="IPR000515">
    <property type="entry name" value="MetI-like"/>
</dbReference>
<evidence type="ECO:0000259" key="9">
    <source>
        <dbReference type="PROSITE" id="PS50928"/>
    </source>
</evidence>
<evidence type="ECO:0000256" key="1">
    <source>
        <dbReference type="ARBA" id="ARBA00004651"/>
    </source>
</evidence>
<dbReference type="Proteomes" id="UP000494269">
    <property type="component" value="Unassembled WGS sequence"/>
</dbReference>
<feature type="domain" description="ABC transmembrane type-1" evidence="9">
    <location>
        <begin position="117"/>
        <end position="317"/>
    </location>
</feature>
<dbReference type="Gene3D" id="1.10.3720.10">
    <property type="entry name" value="MetI-like"/>
    <property type="match status" value="1"/>
</dbReference>
<dbReference type="InterPro" id="IPR025966">
    <property type="entry name" value="OppC_N"/>
</dbReference>
<comment type="subcellular location">
    <subcellularLocation>
        <location evidence="1 7">Cell membrane</location>
        <topology evidence="1 7">Multi-pass membrane protein</topology>
    </subcellularLocation>
</comment>
<dbReference type="GO" id="GO:0055085">
    <property type="term" value="P:transmembrane transport"/>
    <property type="evidence" value="ECO:0007669"/>
    <property type="project" value="InterPro"/>
</dbReference>
<dbReference type="PANTHER" id="PTHR43386:SF26">
    <property type="entry name" value="ABC TRANSPORTER PERMEASE PROTEIN"/>
    <property type="match status" value="1"/>
</dbReference>
<dbReference type="Pfam" id="PF12911">
    <property type="entry name" value="OppC_N"/>
    <property type="match status" value="1"/>
</dbReference>
<evidence type="ECO:0000313" key="11">
    <source>
        <dbReference type="Proteomes" id="UP000494269"/>
    </source>
</evidence>
<feature type="transmembrane region" description="Helical" evidence="7">
    <location>
        <begin position="46"/>
        <end position="69"/>
    </location>
</feature>